<protein>
    <recommendedName>
        <fullName evidence="2">DUF6802 domain-containing protein</fullName>
    </recommendedName>
</protein>
<dbReference type="InterPro" id="IPR046543">
    <property type="entry name" value="DUF6802"/>
</dbReference>
<evidence type="ECO:0000313" key="3">
    <source>
        <dbReference type="EMBL" id="OSY36483.1"/>
    </source>
</evidence>
<evidence type="ECO:0000259" key="2">
    <source>
        <dbReference type="Pfam" id="PF20615"/>
    </source>
</evidence>
<evidence type="ECO:0000313" key="4">
    <source>
        <dbReference type="Proteomes" id="UP000194360"/>
    </source>
</evidence>
<dbReference type="EMBL" id="MIGB01000039">
    <property type="protein sequence ID" value="OSY36483.1"/>
    <property type="molecule type" value="Genomic_DNA"/>
</dbReference>
<reference evidence="3 4" key="1">
    <citation type="submission" date="2016-09" db="EMBL/GenBank/DDBJ databases">
        <title>Pseudonocardia autotrophica DSM535, a candidate organism with high potential of specific P450 cytochromes.</title>
        <authorList>
            <person name="Grumaz C."/>
            <person name="Vainshtein Y."/>
            <person name="Kirstahler P."/>
            <person name="Sohn K."/>
        </authorList>
    </citation>
    <scope>NUCLEOTIDE SEQUENCE [LARGE SCALE GENOMIC DNA]</scope>
    <source>
        <strain evidence="3 4">DSM 535</strain>
    </source>
</reference>
<gene>
    <name evidence="3" type="ORF">BG845_05405</name>
</gene>
<dbReference type="SUPFAM" id="SSF69318">
    <property type="entry name" value="Integrin alpha N-terminal domain"/>
    <property type="match status" value="1"/>
</dbReference>
<comment type="caution">
    <text evidence="3">The sequence shown here is derived from an EMBL/GenBank/DDBJ whole genome shotgun (WGS) entry which is preliminary data.</text>
</comment>
<accession>A0A1Y2MMK8</accession>
<organism evidence="3 4">
    <name type="scientific">Pseudonocardia autotrophica</name>
    <name type="common">Amycolata autotrophica</name>
    <name type="synonym">Nocardia autotrophica</name>
    <dbReference type="NCBI Taxonomy" id="2074"/>
    <lineage>
        <taxon>Bacteria</taxon>
        <taxon>Bacillati</taxon>
        <taxon>Actinomycetota</taxon>
        <taxon>Actinomycetes</taxon>
        <taxon>Pseudonocardiales</taxon>
        <taxon>Pseudonocardiaceae</taxon>
        <taxon>Pseudonocardia</taxon>
    </lineage>
</organism>
<name>A0A1Y2MMK8_PSEAH</name>
<feature type="region of interest" description="Disordered" evidence="1">
    <location>
        <begin position="1"/>
        <end position="35"/>
    </location>
</feature>
<sequence length="91" mass="8958">MQVPRAPVRGPDPGAGAAVPVIGPAARDTDHDGLPDTLVVEGPAGTSFWIDTDRDGLADHVVGPVPADPAPVPADPSAGLLDAVAGIPAGR</sequence>
<proteinExistence type="predicted"/>
<dbReference type="Proteomes" id="UP000194360">
    <property type="component" value="Unassembled WGS sequence"/>
</dbReference>
<feature type="domain" description="DUF6802" evidence="2">
    <location>
        <begin position="25"/>
        <end position="61"/>
    </location>
</feature>
<keyword evidence="4" id="KW-1185">Reference proteome</keyword>
<evidence type="ECO:0000256" key="1">
    <source>
        <dbReference type="SAM" id="MobiDB-lite"/>
    </source>
</evidence>
<dbReference type="RefSeq" id="WP_085915533.1">
    <property type="nucleotide sequence ID" value="NZ_AP018920.1"/>
</dbReference>
<dbReference type="InterPro" id="IPR028994">
    <property type="entry name" value="Integrin_alpha_N"/>
</dbReference>
<dbReference type="Pfam" id="PF20615">
    <property type="entry name" value="DUF6802"/>
    <property type="match status" value="1"/>
</dbReference>
<feature type="compositionally biased region" description="Low complexity" evidence="1">
    <location>
        <begin position="1"/>
        <end position="26"/>
    </location>
</feature>
<dbReference type="AlphaFoldDB" id="A0A1Y2MMK8"/>